<organism evidence="2 3">
    <name type="scientific">Pseudaquabacterium rugosum</name>
    <dbReference type="NCBI Taxonomy" id="2984194"/>
    <lineage>
        <taxon>Bacteria</taxon>
        <taxon>Pseudomonadati</taxon>
        <taxon>Pseudomonadota</taxon>
        <taxon>Betaproteobacteria</taxon>
        <taxon>Burkholderiales</taxon>
        <taxon>Sphaerotilaceae</taxon>
        <taxon>Pseudaquabacterium</taxon>
    </lineage>
</organism>
<dbReference type="RefSeq" id="WP_341373384.1">
    <property type="nucleotide sequence ID" value="NZ_JBBUTF010000005.1"/>
</dbReference>
<feature type="transmembrane region" description="Helical" evidence="1">
    <location>
        <begin position="64"/>
        <end position="88"/>
    </location>
</feature>
<proteinExistence type="predicted"/>
<feature type="transmembrane region" description="Helical" evidence="1">
    <location>
        <begin position="22"/>
        <end position="44"/>
    </location>
</feature>
<protein>
    <submittedName>
        <fullName evidence="2">YoaK family protein</fullName>
    </submittedName>
</protein>
<sequence length="264" mass="28079">MPVAYLDVLSGARRSALGNRHLGVLLAFVAGAVNAGGFLAVSRYTSHMTGIVSGVADDLALGQWWLAGAGVVAVSAFVGGSACTALLINWGRRQRLSGVYAMPLMVEALALLIFGLLGASLHVAIDLIVPATVLLLCFIMGLQNAVITKISRAQIRTTHLTGLLTDLGIELGRLMYWNRRPGPPEQQVRADRDRMVIHATLIGTFFVGGVCGALAFKHLGFVATVPVAVVLAIVALPPVWRDLRIGARLRVSLARCRSAASRRR</sequence>
<name>A0ABU9B6U2_9BURK</name>
<reference evidence="2 3" key="1">
    <citation type="submission" date="2024-04" db="EMBL/GenBank/DDBJ databases">
        <title>Novel species of the genus Ideonella isolated from streams.</title>
        <authorList>
            <person name="Lu H."/>
        </authorList>
    </citation>
    <scope>NUCLEOTIDE SEQUENCE [LARGE SCALE GENOMIC DNA]</scope>
    <source>
        <strain evidence="2 3">BYS139W</strain>
    </source>
</reference>
<evidence type="ECO:0000313" key="3">
    <source>
        <dbReference type="Proteomes" id="UP001368500"/>
    </source>
</evidence>
<keyword evidence="3" id="KW-1185">Reference proteome</keyword>
<evidence type="ECO:0000256" key="1">
    <source>
        <dbReference type="SAM" id="Phobius"/>
    </source>
</evidence>
<dbReference type="PANTHER" id="PTHR37314:SF4">
    <property type="entry name" value="UPF0700 TRANSMEMBRANE PROTEIN YOAK"/>
    <property type="match status" value="1"/>
</dbReference>
<keyword evidence="1" id="KW-1133">Transmembrane helix</keyword>
<dbReference type="PANTHER" id="PTHR37314">
    <property type="entry name" value="SLR0142 PROTEIN"/>
    <property type="match status" value="1"/>
</dbReference>
<feature type="transmembrane region" description="Helical" evidence="1">
    <location>
        <begin position="221"/>
        <end position="240"/>
    </location>
</feature>
<dbReference type="InterPro" id="IPR010699">
    <property type="entry name" value="DUF1275"/>
</dbReference>
<keyword evidence="1" id="KW-0472">Membrane</keyword>
<feature type="transmembrane region" description="Helical" evidence="1">
    <location>
        <begin position="195"/>
        <end position="215"/>
    </location>
</feature>
<gene>
    <name evidence="2" type="ORF">AACH11_06465</name>
</gene>
<dbReference type="Pfam" id="PF06912">
    <property type="entry name" value="DUF1275"/>
    <property type="match status" value="1"/>
</dbReference>
<evidence type="ECO:0000313" key="2">
    <source>
        <dbReference type="EMBL" id="MEK8025600.1"/>
    </source>
</evidence>
<feature type="transmembrane region" description="Helical" evidence="1">
    <location>
        <begin position="100"/>
        <end position="121"/>
    </location>
</feature>
<dbReference type="EMBL" id="JBBUTF010000005">
    <property type="protein sequence ID" value="MEK8025600.1"/>
    <property type="molecule type" value="Genomic_DNA"/>
</dbReference>
<feature type="transmembrane region" description="Helical" evidence="1">
    <location>
        <begin position="127"/>
        <end position="147"/>
    </location>
</feature>
<dbReference type="Proteomes" id="UP001368500">
    <property type="component" value="Unassembled WGS sequence"/>
</dbReference>
<accession>A0ABU9B6U2</accession>
<keyword evidence="1" id="KW-0812">Transmembrane</keyword>
<comment type="caution">
    <text evidence="2">The sequence shown here is derived from an EMBL/GenBank/DDBJ whole genome shotgun (WGS) entry which is preliminary data.</text>
</comment>